<gene>
    <name evidence="3" type="ORF">ED236_09415</name>
</gene>
<feature type="compositionally biased region" description="Polar residues" evidence="1">
    <location>
        <begin position="90"/>
        <end position="104"/>
    </location>
</feature>
<feature type="region of interest" description="Disordered" evidence="1">
    <location>
        <begin position="229"/>
        <end position="263"/>
    </location>
</feature>
<evidence type="ECO:0000313" key="4">
    <source>
        <dbReference type="Proteomes" id="UP000275137"/>
    </source>
</evidence>
<evidence type="ECO:0000256" key="1">
    <source>
        <dbReference type="SAM" id="MobiDB-lite"/>
    </source>
</evidence>
<evidence type="ECO:0000313" key="3">
    <source>
        <dbReference type="EMBL" id="ROH85407.1"/>
    </source>
</evidence>
<organism evidence="3 4">
    <name type="scientific">Pseudomethylobacillus aquaticus</name>
    <dbReference type="NCBI Taxonomy" id="2676064"/>
    <lineage>
        <taxon>Bacteria</taxon>
        <taxon>Pseudomonadati</taxon>
        <taxon>Pseudomonadota</taxon>
        <taxon>Betaproteobacteria</taxon>
        <taxon>Nitrosomonadales</taxon>
        <taxon>Methylophilaceae</taxon>
        <taxon>Pseudomethylobacillus</taxon>
    </lineage>
</organism>
<dbReference type="Proteomes" id="UP000275137">
    <property type="component" value="Unassembled WGS sequence"/>
</dbReference>
<dbReference type="AlphaFoldDB" id="A0A3N0UXY5"/>
<feature type="region of interest" description="Disordered" evidence="1">
    <location>
        <begin position="59"/>
        <end position="106"/>
    </location>
</feature>
<evidence type="ECO:0000256" key="2">
    <source>
        <dbReference type="SAM" id="SignalP"/>
    </source>
</evidence>
<keyword evidence="4" id="KW-1185">Reference proteome</keyword>
<comment type="caution">
    <text evidence="3">The sequence shown here is derived from an EMBL/GenBank/DDBJ whole genome shotgun (WGS) entry which is preliminary data.</text>
</comment>
<reference evidence="3 4" key="1">
    <citation type="submission" date="2018-10" db="EMBL/GenBank/DDBJ databases">
        <authorList>
            <person name="Chen W.-M."/>
        </authorList>
    </citation>
    <scope>NUCLEOTIDE SEQUENCE [LARGE SCALE GENOMIC DNA]</scope>
    <source>
        <strain evidence="3 4">H-5</strain>
    </source>
</reference>
<dbReference type="RefSeq" id="WP_123237727.1">
    <property type="nucleotide sequence ID" value="NZ_RJVP01000005.1"/>
</dbReference>
<protein>
    <submittedName>
        <fullName evidence="3">Uncharacterized protein</fullName>
    </submittedName>
</protein>
<feature type="compositionally biased region" description="Low complexity" evidence="1">
    <location>
        <begin position="229"/>
        <end position="246"/>
    </location>
</feature>
<dbReference type="EMBL" id="RJVP01000005">
    <property type="protein sequence ID" value="ROH85407.1"/>
    <property type="molecule type" value="Genomic_DNA"/>
</dbReference>
<feature type="compositionally biased region" description="Polar residues" evidence="1">
    <location>
        <begin position="70"/>
        <end position="80"/>
    </location>
</feature>
<sequence>MNKNHKLLGTVSFSMLALWCLFALITAQAFADNVEMSADTASQQAAQLVAVNEEASSTSFDAGQVDTPEVSAQTPAQTAAVSEEHLPSDIVTSGTLPSETGNDQDANHQDVSADIVALIDSTELPVISFMQDDAPVLAGPLTGPNGLLGLGSVYGANIQEIMGIDGARNSLIPDATLIDLLTSSMPPTMPFTTSRADSISSVLQPVQTPAAAQPGMVAVTTAPVPVSTLPAPMPTPDSTVPVAPAAPAAPSPVDTPPDTMVSP</sequence>
<accession>A0A3N0UXY5</accession>
<feature type="signal peptide" evidence="2">
    <location>
        <begin position="1"/>
        <end position="31"/>
    </location>
</feature>
<proteinExistence type="predicted"/>
<feature type="chain" id="PRO_5018027166" evidence="2">
    <location>
        <begin position="32"/>
        <end position="263"/>
    </location>
</feature>
<name>A0A3N0UXY5_9PROT</name>
<keyword evidence="2" id="KW-0732">Signal</keyword>